<reference evidence="1 2" key="1">
    <citation type="submission" date="2017-09" db="EMBL/GenBank/DDBJ databases">
        <title>Large-scale bioinformatics analysis of Bacillus genomes uncovers conserved roles of natural products in bacterial physiology.</title>
        <authorList>
            <consortium name="Agbiome Team Llc"/>
            <person name="Bleich R.M."/>
            <person name="Grubbs K.J."/>
            <person name="Santa Maria K.C."/>
            <person name="Allen S.E."/>
            <person name="Farag S."/>
            <person name="Shank E.A."/>
            <person name="Bowers A."/>
        </authorList>
    </citation>
    <scope>NUCLEOTIDE SEQUENCE [LARGE SCALE GENOMIC DNA]</scope>
    <source>
        <strain evidence="1 2">AFS060060</strain>
    </source>
</reference>
<sequence length="180" mass="20440">MKIEELIKSLKESSAKEIGKEIGICDKRLLRGLKNAGYEYSKKSGVGWHFTGQGEAPLKADIREFIAVSDDTKVETTDDVLTKKDVSGLLKMLSEWDTTKNAVNTLMQQKEKISAQRKTNPIHSLHERIRESGSKGKVSRTVNIGKEICSKLGTIEDEYRLNRDEIVEIALYEFFEKYKV</sequence>
<accession>A0A9X7BHS2</accession>
<comment type="caution">
    <text evidence="1">The sequence shown here is derived from an EMBL/GenBank/DDBJ whole genome shotgun (WGS) entry which is preliminary data.</text>
</comment>
<dbReference type="Proteomes" id="UP000223366">
    <property type="component" value="Unassembled WGS sequence"/>
</dbReference>
<evidence type="ECO:0000313" key="2">
    <source>
        <dbReference type="Proteomes" id="UP000223366"/>
    </source>
</evidence>
<evidence type="ECO:0000313" key="1">
    <source>
        <dbReference type="EMBL" id="PFV24482.1"/>
    </source>
</evidence>
<dbReference type="RefSeq" id="WP_098686111.1">
    <property type="nucleotide sequence ID" value="NZ_NVDU01000104.1"/>
</dbReference>
<gene>
    <name evidence="1" type="ORF">COK99_30195</name>
</gene>
<proteinExistence type="predicted"/>
<organism evidence="1 2">
    <name type="scientific">Bacillus thuringiensis</name>
    <dbReference type="NCBI Taxonomy" id="1428"/>
    <lineage>
        <taxon>Bacteria</taxon>
        <taxon>Bacillati</taxon>
        <taxon>Bacillota</taxon>
        <taxon>Bacilli</taxon>
        <taxon>Bacillales</taxon>
        <taxon>Bacillaceae</taxon>
        <taxon>Bacillus</taxon>
        <taxon>Bacillus cereus group</taxon>
    </lineage>
</organism>
<name>A0A9X7BHS2_BACTU</name>
<dbReference type="EMBL" id="NVDU01000104">
    <property type="protein sequence ID" value="PFV24482.1"/>
    <property type="molecule type" value="Genomic_DNA"/>
</dbReference>
<dbReference type="AlphaFoldDB" id="A0A9X7BHS2"/>
<protein>
    <submittedName>
        <fullName evidence="1">CopG family transcriptional regulator</fullName>
    </submittedName>
</protein>